<sequence length="134" mass="14879">MRMTFPCTYQMLNYPHPPLHIIALIIILLLSWTGLHMPLSLNCVPLPTSAFLHPLLPLYVVFPTIPLSSTFAHPLLPLCLTTTIIPLLPSQIPHPPLALKQVFLHAAPLLEKACLHLLPAHQINRALLNSCLIS</sequence>
<dbReference type="EMBL" id="HBUF01646154">
    <property type="protein sequence ID" value="CAG6785970.1"/>
    <property type="molecule type" value="Transcribed_RNA"/>
</dbReference>
<keyword evidence="1" id="KW-0472">Membrane</keyword>
<protein>
    <submittedName>
        <fullName evidence="2">Uncharacterized protein</fullName>
    </submittedName>
</protein>
<name>A0A8D8TII6_9HEMI</name>
<organism evidence="2">
    <name type="scientific">Cacopsylla melanoneura</name>
    <dbReference type="NCBI Taxonomy" id="428564"/>
    <lineage>
        <taxon>Eukaryota</taxon>
        <taxon>Metazoa</taxon>
        <taxon>Ecdysozoa</taxon>
        <taxon>Arthropoda</taxon>
        <taxon>Hexapoda</taxon>
        <taxon>Insecta</taxon>
        <taxon>Pterygota</taxon>
        <taxon>Neoptera</taxon>
        <taxon>Paraneoptera</taxon>
        <taxon>Hemiptera</taxon>
        <taxon>Sternorrhyncha</taxon>
        <taxon>Psylloidea</taxon>
        <taxon>Psyllidae</taxon>
        <taxon>Psyllinae</taxon>
        <taxon>Cacopsylla</taxon>
    </lineage>
</organism>
<dbReference type="EMBL" id="HBUF01282266">
    <property type="protein sequence ID" value="CAG6687631.1"/>
    <property type="molecule type" value="Transcribed_RNA"/>
</dbReference>
<accession>A0A8D8TII6</accession>
<keyword evidence="1" id="KW-0812">Transmembrane</keyword>
<feature type="transmembrane region" description="Helical" evidence="1">
    <location>
        <begin position="21"/>
        <end position="39"/>
    </location>
</feature>
<dbReference type="EMBL" id="HBUF01053962">
    <property type="protein sequence ID" value="CAG6623049.1"/>
    <property type="molecule type" value="Transcribed_RNA"/>
</dbReference>
<evidence type="ECO:0000313" key="2">
    <source>
        <dbReference type="EMBL" id="CAG6687631.1"/>
    </source>
</evidence>
<evidence type="ECO:0000256" key="1">
    <source>
        <dbReference type="SAM" id="Phobius"/>
    </source>
</evidence>
<proteinExistence type="predicted"/>
<reference evidence="2" key="1">
    <citation type="submission" date="2021-05" db="EMBL/GenBank/DDBJ databases">
        <authorList>
            <person name="Alioto T."/>
            <person name="Alioto T."/>
            <person name="Gomez Garrido J."/>
        </authorList>
    </citation>
    <scope>NUCLEOTIDE SEQUENCE</scope>
</reference>
<keyword evidence="1" id="KW-1133">Transmembrane helix</keyword>
<dbReference type="AlphaFoldDB" id="A0A8D8TII6"/>